<dbReference type="RefSeq" id="WP_380127059.1">
    <property type="nucleotide sequence ID" value="NZ_JBHSIU010000104.1"/>
</dbReference>
<feature type="non-terminal residue" evidence="1">
    <location>
        <position position="338"/>
    </location>
</feature>
<evidence type="ECO:0000313" key="2">
    <source>
        <dbReference type="Proteomes" id="UP001595912"/>
    </source>
</evidence>
<name>A0ABV9WCF7_9ACTN</name>
<accession>A0ABV9WCF7</accession>
<sequence>MRIGYSMWGFLGNGILDTPDGARSFRRPLIDALIASGHQVVFLQANRDLIEAGEDLRDSYRWDDGLPDLDVLMLEWRWRLRGRNDTPCGSAGHTCDLHRQRALLEHYTRSLGLATLIWDLDRQLDPRDTLRTRPNVAVADFALRQVPGVITLPCPVPDVLLDTADPLTLAAEDRPTSLIYVGNQYDRDLAFSRYFAPAAVRVSHEVAGKWANTRQWPHVTFTGRCAYSDVAAKHRQALATMLLMPPRYAAVGAMSSRLFEAVTAGCLPLAPAELALAGVFVPAELRVASAAEVLERVELLRRIQGSAQHADLIRACLTLYRANTHRTWRELLFRESEA</sequence>
<evidence type="ECO:0008006" key="3">
    <source>
        <dbReference type="Google" id="ProtNLM"/>
    </source>
</evidence>
<comment type="caution">
    <text evidence="1">The sequence shown here is derived from an EMBL/GenBank/DDBJ whole genome shotgun (WGS) entry which is preliminary data.</text>
</comment>
<evidence type="ECO:0000313" key="1">
    <source>
        <dbReference type="EMBL" id="MFC5006431.1"/>
    </source>
</evidence>
<proteinExistence type="predicted"/>
<gene>
    <name evidence="1" type="ORF">ACFPIJ_52510</name>
</gene>
<organism evidence="1 2">
    <name type="scientific">Dactylosporangium cerinum</name>
    <dbReference type="NCBI Taxonomy" id="1434730"/>
    <lineage>
        <taxon>Bacteria</taxon>
        <taxon>Bacillati</taxon>
        <taxon>Actinomycetota</taxon>
        <taxon>Actinomycetes</taxon>
        <taxon>Micromonosporales</taxon>
        <taxon>Micromonosporaceae</taxon>
        <taxon>Dactylosporangium</taxon>
    </lineage>
</organism>
<dbReference type="Proteomes" id="UP001595912">
    <property type="component" value="Unassembled WGS sequence"/>
</dbReference>
<keyword evidence="2" id="KW-1185">Reference proteome</keyword>
<protein>
    <recommendedName>
        <fullName evidence="3">Glycosyltransferase</fullName>
    </recommendedName>
</protein>
<dbReference type="EMBL" id="JBHSIU010000104">
    <property type="protein sequence ID" value="MFC5006431.1"/>
    <property type="molecule type" value="Genomic_DNA"/>
</dbReference>
<reference evidence="2" key="1">
    <citation type="journal article" date="2019" name="Int. J. Syst. Evol. Microbiol.">
        <title>The Global Catalogue of Microorganisms (GCM) 10K type strain sequencing project: providing services to taxonomists for standard genome sequencing and annotation.</title>
        <authorList>
            <consortium name="The Broad Institute Genomics Platform"/>
            <consortium name="The Broad Institute Genome Sequencing Center for Infectious Disease"/>
            <person name="Wu L."/>
            <person name="Ma J."/>
        </authorList>
    </citation>
    <scope>NUCLEOTIDE SEQUENCE [LARGE SCALE GENOMIC DNA]</scope>
    <source>
        <strain evidence="2">CGMCC 4.7152</strain>
    </source>
</reference>